<protein>
    <submittedName>
        <fullName evidence="2">PEP-CTERM sorting domain-containing protein</fullName>
    </submittedName>
</protein>
<gene>
    <name evidence="2" type="ORF">SG35_016370</name>
</gene>
<feature type="chain" id="PRO_5041920996" evidence="1">
    <location>
        <begin position="23"/>
        <end position="258"/>
    </location>
</feature>
<evidence type="ECO:0000256" key="1">
    <source>
        <dbReference type="SAM" id="SignalP"/>
    </source>
</evidence>
<dbReference type="AlphaFoldDB" id="A0AAE9YJI0"/>
<dbReference type="NCBIfam" id="TIGR02595">
    <property type="entry name" value="PEP_CTERM"/>
    <property type="match status" value="1"/>
</dbReference>
<dbReference type="RefSeq" id="WP_044835446.1">
    <property type="nucleotide sequence ID" value="NZ_CP059735.1"/>
</dbReference>
<dbReference type="Proteomes" id="UP000032568">
    <property type="component" value="Chromosome"/>
</dbReference>
<feature type="signal peptide" evidence="1">
    <location>
        <begin position="1"/>
        <end position="22"/>
    </location>
</feature>
<dbReference type="KEGG" id="tact:SG35_016370"/>
<reference evidence="2 3" key="2">
    <citation type="journal article" date="2022" name="Mar. Drugs">
        <title>Bioassay-Guided Fractionation Leads to the Detection of Cholic Acid Generated by the Rare Thalassomonas sp.</title>
        <authorList>
            <person name="Pheiffer F."/>
            <person name="Schneider Y.K."/>
            <person name="Hansen E.H."/>
            <person name="Andersen J.H."/>
            <person name="Isaksson J."/>
            <person name="Busche T."/>
            <person name="R C."/>
            <person name="Kalinowski J."/>
            <person name="Zyl L.V."/>
            <person name="Trindade M."/>
        </authorList>
    </citation>
    <scope>NUCLEOTIDE SEQUENCE [LARGE SCALE GENOMIC DNA]</scope>
    <source>
        <strain evidence="2 3">A5K-106</strain>
    </source>
</reference>
<reference evidence="2 3" key="1">
    <citation type="journal article" date="2015" name="Genome Announc.">
        <title>Draft Genome Sequences of Marine Isolates of Thalassomonas viridans and Thalassomonas actiniarum.</title>
        <authorList>
            <person name="Olonade I."/>
            <person name="van Zyl L.J."/>
            <person name="Trindade M."/>
        </authorList>
    </citation>
    <scope>NUCLEOTIDE SEQUENCE [LARGE SCALE GENOMIC DNA]</scope>
    <source>
        <strain evidence="2 3">A5K-106</strain>
    </source>
</reference>
<evidence type="ECO:0000313" key="2">
    <source>
        <dbReference type="EMBL" id="WDD96930.1"/>
    </source>
</evidence>
<keyword evidence="1" id="KW-0732">Signal</keyword>
<evidence type="ECO:0000313" key="3">
    <source>
        <dbReference type="Proteomes" id="UP000032568"/>
    </source>
</evidence>
<sequence length="258" mass="28074">MKRTSLFLICGLFALSTTNALASMIVLDFDGFQDGQIIDDEYFSSHGVTINSVNYIDGVVGNGNDVSNRQVAFDTLNDASHDSDLEYNNNNNDYNDPGSAFSYSALNLPGYTGASNPGNILILQENGNGCSDGICDDPDDEGSRAAGYFEFVFADLVSILNLDFFDTEDTNNMNGFNAIQFFDENDNEIHAGMFVPEVGDGQFIRQTFSNITDVKKMVVNMPGSGGIDNLVFSTADVPEPQSWLLLGTVLLLLSRRKA</sequence>
<name>A0AAE9YJI0_9GAMM</name>
<organism evidence="2 3">
    <name type="scientific">Thalassomonas actiniarum</name>
    <dbReference type="NCBI Taxonomy" id="485447"/>
    <lineage>
        <taxon>Bacteria</taxon>
        <taxon>Pseudomonadati</taxon>
        <taxon>Pseudomonadota</taxon>
        <taxon>Gammaproteobacteria</taxon>
        <taxon>Alteromonadales</taxon>
        <taxon>Colwelliaceae</taxon>
        <taxon>Thalassomonas</taxon>
    </lineage>
</organism>
<proteinExistence type="predicted"/>
<dbReference type="InterPro" id="IPR013424">
    <property type="entry name" value="Ice-binding_C"/>
</dbReference>
<accession>A0AAE9YJI0</accession>
<dbReference type="EMBL" id="CP059735">
    <property type="protein sequence ID" value="WDD96930.1"/>
    <property type="molecule type" value="Genomic_DNA"/>
</dbReference>
<keyword evidence="3" id="KW-1185">Reference proteome</keyword>